<evidence type="ECO:0000256" key="1">
    <source>
        <dbReference type="SAM" id="SignalP"/>
    </source>
</evidence>
<dbReference type="EMBL" id="MLBY01000002">
    <property type="protein sequence ID" value="MEE7455927.1"/>
    <property type="molecule type" value="Genomic_DNA"/>
</dbReference>
<organism evidence="2 3">
    <name type="scientific">Methylobacterium radiotolerans</name>
    <dbReference type="NCBI Taxonomy" id="31998"/>
    <lineage>
        <taxon>Bacteria</taxon>
        <taxon>Pseudomonadati</taxon>
        <taxon>Pseudomonadota</taxon>
        <taxon>Alphaproteobacteria</taxon>
        <taxon>Hyphomicrobiales</taxon>
        <taxon>Methylobacteriaceae</taxon>
        <taxon>Methylobacterium</taxon>
    </lineage>
</organism>
<evidence type="ECO:0000313" key="3">
    <source>
        <dbReference type="Proteomes" id="UP001349262"/>
    </source>
</evidence>
<protein>
    <submittedName>
        <fullName evidence="2">Uncharacterized protein</fullName>
    </submittedName>
</protein>
<sequence length="79" mass="8371">MRQIVLATIIAATMTGGASAQGQPPIQSPEDATCRDDARNRLLGAPNPKGLSPFDLGAQLYHECLRRLGAEGANTKPRN</sequence>
<feature type="chain" id="PRO_5045572581" evidence="1">
    <location>
        <begin position="21"/>
        <end position="79"/>
    </location>
</feature>
<feature type="signal peptide" evidence="1">
    <location>
        <begin position="1"/>
        <end position="20"/>
    </location>
</feature>
<proteinExistence type="predicted"/>
<keyword evidence="1" id="KW-0732">Signal</keyword>
<comment type="caution">
    <text evidence="2">The sequence shown here is derived from an EMBL/GenBank/DDBJ whole genome shotgun (WGS) entry which is preliminary data.</text>
</comment>
<dbReference type="Proteomes" id="UP001349262">
    <property type="component" value="Unassembled WGS sequence"/>
</dbReference>
<evidence type="ECO:0000313" key="2">
    <source>
        <dbReference type="EMBL" id="MEE7455927.1"/>
    </source>
</evidence>
<reference evidence="2 3" key="1">
    <citation type="journal article" date="2012" name="Genet. Mol. Biol.">
        <title>Analysis of 16S rRNA and mxaF genes revealing insights into Methylobacterium niche-specific plant association.</title>
        <authorList>
            <person name="Dourado M.N."/>
            <person name="Andreote F.D."/>
            <person name="Dini-Andreote F."/>
            <person name="Conti R."/>
            <person name="Araujo J.M."/>
            <person name="Araujo W.L."/>
        </authorList>
    </citation>
    <scope>NUCLEOTIDE SEQUENCE [LARGE SCALE GENOMIC DNA]</scope>
    <source>
        <strain evidence="2 3">SR1.6/4</strain>
    </source>
</reference>
<name>A0ABU7T6K4_9HYPH</name>
<keyword evidence="3" id="KW-1185">Reference proteome</keyword>
<accession>A0ABU7T6K4</accession>
<gene>
    <name evidence="2" type="ORF">MRSR164_03620</name>
</gene>